<proteinExistence type="predicted"/>
<feature type="region of interest" description="Disordered" evidence="1">
    <location>
        <begin position="17"/>
        <end position="115"/>
    </location>
</feature>
<feature type="compositionally biased region" description="Low complexity" evidence="1">
    <location>
        <begin position="90"/>
        <end position="105"/>
    </location>
</feature>
<feature type="compositionally biased region" description="Acidic residues" evidence="1">
    <location>
        <begin position="38"/>
        <end position="51"/>
    </location>
</feature>
<evidence type="ECO:0000256" key="1">
    <source>
        <dbReference type="SAM" id="MobiDB-lite"/>
    </source>
</evidence>
<feature type="compositionally biased region" description="Low complexity" evidence="1">
    <location>
        <begin position="58"/>
        <end position="77"/>
    </location>
</feature>
<comment type="caution">
    <text evidence="2">The sequence shown here is derived from an EMBL/GenBank/DDBJ whole genome shotgun (WGS) entry which is preliminary data.</text>
</comment>
<dbReference type="EMBL" id="CAUJNA010000435">
    <property type="protein sequence ID" value="CAJ1376976.1"/>
    <property type="molecule type" value="Genomic_DNA"/>
</dbReference>
<organism evidence="2 3">
    <name type="scientific">Effrenium voratum</name>
    <dbReference type="NCBI Taxonomy" id="2562239"/>
    <lineage>
        <taxon>Eukaryota</taxon>
        <taxon>Sar</taxon>
        <taxon>Alveolata</taxon>
        <taxon>Dinophyceae</taxon>
        <taxon>Suessiales</taxon>
        <taxon>Symbiodiniaceae</taxon>
        <taxon>Effrenium</taxon>
    </lineage>
</organism>
<name>A0AA36HX39_9DINO</name>
<evidence type="ECO:0000313" key="3">
    <source>
        <dbReference type="Proteomes" id="UP001178507"/>
    </source>
</evidence>
<keyword evidence="3" id="KW-1185">Reference proteome</keyword>
<reference evidence="2" key="1">
    <citation type="submission" date="2023-08" db="EMBL/GenBank/DDBJ databases">
        <authorList>
            <person name="Chen Y."/>
            <person name="Shah S."/>
            <person name="Dougan E. K."/>
            <person name="Thang M."/>
            <person name="Chan C."/>
        </authorList>
    </citation>
    <scope>NUCLEOTIDE SEQUENCE</scope>
</reference>
<dbReference type="Proteomes" id="UP001178507">
    <property type="component" value="Unassembled WGS sequence"/>
</dbReference>
<gene>
    <name evidence="2" type="ORF">EVOR1521_LOCUS5903</name>
</gene>
<sequence>MAMRVPVVFKGVKEKMRGYASDEGGFEPSWPSRLPDPEATDIEVEGLEELPELPPPARSRSQSSTRSSAPSSTASPRNDSATEELELYISSVSPARSRRSSSCSSQGRKEKEREP</sequence>
<dbReference type="AlphaFoldDB" id="A0AA36HX39"/>
<evidence type="ECO:0000313" key="2">
    <source>
        <dbReference type="EMBL" id="CAJ1376976.1"/>
    </source>
</evidence>
<protein>
    <submittedName>
        <fullName evidence="2">Uncharacterized protein</fullName>
    </submittedName>
</protein>
<accession>A0AA36HX39</accession>